<gene>
    <name evidence="7" type="ORF">KI387_013397</name>
</gene>
<name>A0AA38CSJ3_TAXCH</name>
<keyword evidence="6" id="KW-0819">tRNA processing</keyword>
<feature type="non-terminal residue" evidence="7">
    <location>
        <position position="1"/>
    </location>
</feature>
<organism evidence="7 8">
    <name type="scientific">Taxus chinensis</name>
    <name type="common">Chinese yew</name>
    <name type="synonym">Taxus wallichiana var. chinensis</name>
    <dbReference type="NCBI Taxonomy" id="29808"/>
    <lineage>
        <taxon>Eukaryota</taxon>
        <taxon>Viridiplantae</taxon>
        <taxon>Streptophyta</taxon>
        <taxon>Embryophyta</taxon>
        <taxon>Tracheophyta</taxon>
        <taxon>Spermatophyta</taxon>
        <taxon>Pinopsida</taxon>
        <taxon>Pinidae</taxon>
        <taxon>Conifers II</taxon>
        <taxon>Cupressales</taxon>
        <taxon>Taxaceae</taxon>
        <taxon>Taxus</taxon>
    </lineage>
</organism>
<dbReference type="PANTHER" id="PTHR23417">
    <property type="entry name" value="3-DEOXY-D-MANNO-OCTULOSONIC-ACID TRANSFERASE/TRNA GUANINE-N 7 - -METHYLTRANSFERASE"/>
    <property type="match status" value="1"/>
</dbReference>
<dbReference type="PANTHER" id="PTHR23417:SF21">
    <property type="entry name" value="TRNA (GUANINE-N(7)-)-METHYLTRANSFERASE"/>
    <property type="match status" value="1"/>
</dbReference>
<keyword evidence="5" id="KW-0949">S-adenosyl-L-methionine</keyword>
<accession>A0AA38CSJ3</accession>
<protein>
    <recommendedName>
        <fullName evidence="2">tRNA (guanine(46)-N(7))-methyltransferase</fullName>
        <ecNumber evidence="2">2.1.1.33</ecNumber>
    </recommendedName>
</protein>
<feature type="non-terminal residue" evidence="7">
    <location>
        <position position="129"/>
    </location>
</feature>
<dbReference type="InterPro" id="IPR003358">
    <property type="entry name" value="tRNA_(Gua-N-7)_MeTrfase_Trmb"/>
</dbReference>
<keyword evidence="3" id="KW-0489">Methyltransferase</keyword>
<dbReference type="Proteomes" id="UP000824469">
    <property type="component" value="Unassembled WGS sequence"/>
</dbReference>
<proteinExistence type="predicted"/>
<dbReference type="CDD" id="cd02440">
    <property type="entry name" value="AdoMet_MTases"/>
    <property type="match status" value="1"/>
</dbReference>
<evidence type="ECO:0000256" key="5">
    <source>
        <dbReference type="ARBA" id="ARBA00022691"/>
    </source>
</evidence>
<keyword evidence="8" id="KW-1185">Reference proteome</keyword>
<dbReference type="GO" id="GO:0008176">
    <property type="term" value="F:tRNA (guanine(46)-N7)-methyltransferase activity"/>
    <property type="evidence" value="ECO:0007669"/>
    <property type="project" value="UniProtKB-EC"/>
</dbReference>
<evidence type="ECO:0000256" key="2">
    <source>
        <dbReference type="ARBA" id="ARBA00011977"/>
    </source>
</evidence>
<dbReference type="EC" id="2.1.1.33" evidence="2"/>
<evidence type="ECO:0000256" key="1">
    <source>
        <dbReference type="ARBA" id="ARBA00000142"/>
    </source>
</evidence>
<evidence type="ECO:0000256" key="4">
    <source>
        <dbReference type="ARBA" id="ARBA00022679"/>
    </source>
</evidence>
<dbReference type="GO" id="GO:0043527">
    <property type="term" value="C:tRNA methyltransferase complex"/>
    <property type="evidence" value="ECO:0007669"/>
    <property type="project" value="TreeGrafter"/>
</dbReference>
<dbReference type="Gene3D" id="3.40.50.150">
    <property type="entry name" value="Vaccinia Virus protein VP39"/>
    <property type="match status" value="1"/>
</dbReference>
<dbReference type="InterPro" id="IPR029063">
    <property type="entry name" value="SAM-dependent_MTases_sf"/>
</dbReference>
<dbReference type="SUPFAM" id="SSF53335">
    <property type="entry name" value="S-adenosyl-L-methionine-dependent methyltransferases"/>
    <property type="match status" value="1"/>
</dbReference>
<evidence type="ECO:0000256" key="6">
    <source>
        <dbReference type="ARBA" id="ARBA00022694"/>
    </source>
</evidence>
<reference evidence="7 8" key="1">
    <citation type="journal article" date="2021" name="Nat. Plants">
        <title>The Taxus genome provides insights into paclitaxel biosynthesis.</title>
        <authorList>
            <person name="Xiong X."/>
            <person name="Gou J."/>
            <person name="Liao Q."/>
            <person name="Li Y."/>
            <person name="Zhou Q."/>
            <person name="Bi G."/>
            <person name="Li C."/>
            <person name="Du R."/>
            <person name="Wang X."/>
            <person name="Sun T."/>
            <person name="Guo L."/>
            <person name="Liang H."/>
            <person name="Lu P."/>
            <person name="Wu Y."/>
            <person name="Zhang Z."/>
            <person name="Ro D.K."/>
            <person name="Shang Y."/>
            <person name="Huang S."/>
            <person name="Yan J."/>
        </authorList>
    </citation>
    <scope>NUCLEOTIDE SEQUENCE [LARGE SCALE GENOMIC DNA]</scope>
    <source>
        <strain evidence="7">Ta-2019</strain>
    </source>
</reference>
<evidence type="ECO:0000256" key="3">
    <source>
        <dbReference type="ARBA" id="ARBA00022603"/>
    </source>
</evidence>
<dbReference type="EMBL" id="JAHRHJ020000009">
    <property type="protein sequence ID" value="KAH9301814.1"/>
    <property type="molecule type" value="Genomic_DNA"/>
</dbReference>
<dbReference type="PROSITE" id="PS51625">
    <property type="entry name" value="SAM_MT_TRMB"/>
    <property type="match status" value="1"/>
</dbReference>
<dbReference type="Pfam" id="PF02390">
    <property type="entry name" value="Methyltransf_4"/>
    <property type="match status" value="1"/>
</dbReference>
<comment type="catalytic activity">
    <reaction evidence="1">
        <text>guanosine(46) in tRNA + S-adenosyl-L-methionine = N(7)-methylguanosine(46) in tRNA + S-adenosyl-L-homocysteine</text>
        <dbReference type="Rhea" id="RHEA:42708"/>
        <dbReference type="Rhea" id="RHEA-COMP:10188"/>
        <dbReference type="Rhea" id="RHEA-COMP:10189"/>
        <dbReference type="ChEBI" id="CHEBI:57856"/>
        <dbReference type="ChEBI" id="CHEBI:59789"/>
        <dbReference type="ChEBI" id="CHEBI:74269"/>
        <dbReference type="ChEBI" id="CHEBI:74480"/>
        <dbReference type="EC" id="2.1.1.33"/>
    </reaction>
</comment>
<comment type="caution">
    <text evidence="7">The sequence shown here is derived from an EMBL/GenBank/DDBJ whole genome shotgun (WGS) entry which is preliminary data.</text>
</comment>
<keyword evidence="4" id="KW-0808">Transferase</keyword>
<evidence type="ECO:0000313" key="8">
    <source>
        <dbReference type="Proteomes" id="UP000824469"/>
    </source>
</evidence>
<sequence>PCPTKLDWRIIFRNPSQPLVVDIGSGNGLFSLRMAQIYEHLNFLGLEINSKLVVHSLACAQELRLMNVHFVSTNATTSFHSIISSYPGALYLVSIQCPNPDFVDPEHRWRMVQRSLVEAIIELICKEGK</sequence>
<dbReference type="AlphaFoldDB" id="A0AA38CSJ3"/>
<evidence type="ECO:0000313" key="7">
    <source>
        <dbReference type="EMBL" id="KAH9301814.1"/>
    </source>
</evidence>